<reference evidence="2 3" key="1">
    <citation type="journal article" date="2023" name="Plants (Basel)">
        <title>Bridging the Gap: Combining Genomics and Transcriptomics Approaches to Understand Stylosanthes scabra, an Orphan Legume from the Brazilian Caatinga.</title>
        <authorList>
            <person name="Ferreira-Neto J.R.C."/>
            <person name="da Silva M.D."/>
            <person name="Binneck E."/>
            <person name="de Melo N.F."/>
            <person name="da Silva R.H."/>
            <person name="de Melo A.L.T.M."/>
            <person name="Pandolfi V."/>
            <person name="Bustamante F.O."/>
            <person name="Brasileiro-Vidal A.C."/>
            <person name="Benko-Iseppon A.M."/>
        </authorList>
    </citation>
    <scope>NUCLEOTIDE SEQUENCE [LARGE SCALE GENOMIC DNA]</scope>
    <source>
        <tissue evidence="2">Leaves</tissue>
    </source>
</reference>
<comment type="caution">
    <text evidence="2">The sequence shown here is derived from an EMBL/GenBank/DDBJ whole genome shotgun (WGS) entry which is preliminary data.</text>
</comment>
<evidence type="ECO:0000256" key="1">
    <source>
        <dbReference type="SAM" id="MobiDB-lite"/>
    </source>
</evidence>
<gene>
    <name evidence="2" type="ORF">PIB30_091334</name>
</gene>
<protein>
    <submittedName>
        <fullName evidence="2">Uncharacterized protein</fullName>
    </submittedName>
</protein>
<evidence type="ECO:0000313" key="3">
    <source>
        <dbReference type="Proteomes" id="UP001341840"/>
    </source>
</evidence>
<sequence>MPRVKRPTKKSRGASSSMEPPPQDHPLAQWFYNKEDFDLYHSDFASRKVIPPRYLEPNFFDQHHYPNLLGILVRQNLVKCMKIKDSFYPDLIAIAYTTLDVEFEEDDLVFSFKIGKNTYALESSELSATWKLEYVGEKVDSGNASKDFRRNYSKENACIMFNVPIGTPKSTVGLLSVEHRLLHYFITYMLVPRSGNHGLILDEDFEIMWRMVNGQQNNWVHMFVTHMRRIKPGNSKGLPYAILWTTIFKYVGIDLSQADKKRLGYNNCIDTHVLNHMKRNVQEAPQQEQEAPQQEEEAQPQEPQAQPSEQPSDQLSLRDIMQAIQTMELNMNQRMDKIEKNQARMLTKIRRVEAYTFSEDEAEGDDEDFWS</sequence>
<feature type="compositionally biased region" description="Low complexity" evidence="1">
    <location>
        <begin position="300"/>
        <end position="312"/>
    </location>
</feature>
<dbReference type="EMBL" id="JASCZI010062232">
    <property type="protein sequence ID" value="MED6140243.1"/>
    <property type="molecule type" value="Genomic_DNA"/>
</dbReference>
<evidence type="ECO:0000313" key="2">
    <source>
        <dbReference type="EMBL" id="MED6140243.1"/>
    </source>
</evidence>
<dbReference type="Proteomes" id="UP001341840">
    <property type="component" value="Unassembled WGS sequence"/>
</dbReference>
<proteinExistence type="predicted"/>
<feature type="region of interest" description="Disordered" evidence="1">
    <location>
        <begin position="281"/>
        <end position="315"/>
    </location>
</feature>
<feature type="compositionally biased region" description="Acidic residues" evidence="1">
    <location>
        <begin position="358"/>
        <end position="371"/>
    </location>
</feature>
<feature type="region of interest" description="Disordered" evidence="1">
    <location>
        <begin position="349"/>
        <end position="371"/>
    </location>
</feature>
<feature type="compositionally biased region" description="Basic residues" evidence="1">
    <location>
        <begin position="1"/>
        <end position="12"/>
    </location>
</feature>
<feature type="compositionally biased region" description="Low complexity" evidence="1">
    <location>
        <begin position="282"/>
        <end position="292"/>
    </location>
</feature>
<organism evidence="2 3">
    <name type="scientific">Stylosanthes scabra</name>
    <dbReference type="NCBI Taxonomy" id="79078"/>
    <lineage>
        <taxon>Eukaryota</taxon>
        <taxon>Viridiplantae</taxon>
        <taxon>Streptophyta</taxon>
        <taxon>Embryophyta</taxon>
        <taxon>Tracheophyta</taxon>
        <taxon>Spermatophyta</taxon>
        <taxon>Magnoliopsida</taxon>
        <taxon>eudicotyledons</taxon>
        <taxon>Gunneridae</taxon>
        <taxon>Pentapetalae</taxon>
        <taxon>rosids</taxon>
        <taxon>fabids</taxon>
        <taxon>Fabales</taxon>
        <taxon>Fabaceae</taxon>
        <taxon>Papilionoideae</taxon>
        <taxon>50 kb inversion clade</taxon>
        <taxon>dalbergioids sensu lato</taxon>
        <taxon>Dalbergieae</taxon>
        <taxon>Pterocarpus clade</taxon>
        <taxon>Stylosanthes</taxon>
    </lineage>
</organism>
<keyword evidence="3" id="KW-1185">Reference proteome</keyword>
<feature type="region of interest" description="Disordered" evidence="1">
    <location>
        <begin position="1"/>
        <end position="25"/>
    </location>
</feature>
<name>A0ABU6SWX8_9FABA</name>
<accession>A0ABU6SWX8</accession>